<dbReference type="HOGENOM" id="CLU_1846383_0_0_1"/>
<accession>A0A0C9VTX0</accession>
<gene>
    <name evidence="1" type="ORF">M422DRAFT_255229</name>
</gene>
<dbReference type="EMBL" id="KN837135">
    <property type="protein sequence ID" value="KIJ41616.1"/>
    <property type="molecule type" value="Genomic_DNA"/>
</dbReference>
<evidence type="ECO:0000313" key="2">
    <source>
        <dbReference type="Proteomes" id="UP000054279"/>
    </source>
</evidence>
<protein>
    <submittedName>
        <fullName evidence="1">Uncharacterized protein</fullName>
    </submittedName>
</protein>
<organism evidence="1 2">
    <name type="scientific">Sphaerobolus stellatus (strain SS14)</name>
    <dbReference type="NCBI Taxonomy" id="990650"/>
    <lineage>
        <taxon>Eukaryota</taxon>
        <taxon>Fungi</taxon>
        <taxon>Dikarya</taxon>
        <taxon>Basidiomycota</taxon>
        <taxon>Agaricomycotina</taxon>
        <taxon>Agaricomycetes</taxon>
        <taxon>Phallomycetidae</taxon>
        <taxon>Geastrales</taxon>
        <taxon>Sphaerobolaceae</taxon>
        <taxon>Sphaerobolus</taxon>
    </lineage>
</organism>
<dbReference type="Proteomes" id="UP000054279">
    <property type="component" value="Unassembled WGS sequence"/>
</dbReference>
<sequence length="139" mass="15773">MAMNTQLVVHGHPCHLGLANPNSIFRSYTLDQPRSKIPLNDSRDTARVARIQKARATFQISVPLKTADKPGDLFMLWEIWMTTRLREHVDAKEWSEIKWRRFLNSDNILSKLSTETCLSVRGNGPSATAGIHPRPFVHG</sequence>
<evidence type="ECO:0000313" key="1">
    <source>
        <dbReference type="EMBL" id="KIJ41616.1"/>
    </source>
</evidence>
<dbReference type="AlphaFoldDB" id="A0A0C9VTX0"/>
<keyword evidence="2" id="KW-1185">Reference proteome</keyword>
<name>A0A0C9VTX0_SPHS4</name>
<proteinExistence type="predicted"/>
<reference evidence="1 2" key="1">
    <citation type="submission" date="2014-06" db="EMBL/GenBank/DDBJ databases">
        <title>Evolutionary Origins and Diversification of the Mycorrhizal Mutualists.</title>
        <authorList>
            <consortium name="DOE Joint Genome Institute"/>
            <consortium name="Mycorrhizal Genomics Consortium"/>
            <person name="Kohler A."/>
            <person name="Kuo A."/>
            <person name="Nagy L.G."/>
            <person name="Floudas D."/>
            <person name="Copeland A."/>
            <person name="Barry K.W."/>
            <person name="Cichocki N."/>
            <person name="Veneault-Fourrey C."/>
            <person name="LaButti K."/>
            <person name="Lindquist E.A."/>
            <person name="Lipzen A."/>
            <person name="Lundell T."/>
            <person name="Morin E."/>
            <person name="Murat C."/>
            <person name="Riley R."/>
            <person name="Ohm R."/>
            <person name="Sun H."/>
            <person name="Tunlid A."/>
            <person name="Henrissat B."/>
            <person name="Grigoriev I.V."/>
            <person name="Hibbett D.S."/>
            <person name="Martin F."/>
        </authorList>
    </citation>
    <scope>NUCLEOTIDE SEQUENCE [LARGE SCALE GENOMIC DNA]</scope>
    <source>
        <strain evidence="1 2">SS14</strain>
    </source>
</reference>